<evidence type="ECO:0000313" key="5">
    <source>
        <dbReference type="Proteomes" id="UP000001471"/>
    </source>
</evidence>
<feature type="region of interest" description="Disordered" evidence="1">
    <location>
        <begin position="347"/>
        <end position="410"/>
    </location>
</feature>
<feature type="chain" id="PRO_5002784492" description="Bacteriophage T5 Orf172 DNA-binding domain-containing protein" evidence="2">
    <location>
        <begin position="19"/>
        <end position="543"/>
    </location>
</feature>
<dbReference type="eggNOG" id="ENOG502QWMU">
    <property type="taxonomic scope" value="Eukaryota"/>
</dbReference>
<dbReference type="HOGENOM" id="CLU_024511_1_0_1"/>
<dbReference type="STRING" id="426418.B2VVU6"/>
<proteinExistence type="predicted"/>
<dbReference type="KEGG" id="ptrr:6339010"/>
<reference evidence="5" key="1">
    <citation type="journal article" date="2013" name="G3 (Bethesda)">
        <title>Comparative genomics of a plant-pathogenic fungus, Pyrenophora tritici-repentis, reveals transduplication and the impact of repeat elements on pathogenicity and population divergence.</title>
        <authorList>
            <person name="Manning V.A."/>
            <person name="Pandelova I."/>
            <person name="Dhillon B."/>
            <person name="Wilhelm L.J."/>
            <person name="Goodwin S.B."/>
            <person name="Berlin A.M."/>
            <person name="Figueroa M."/>
            <person name="Freitag M."/>
            <person name="Hane J.K."/>
            <person name="Henrissat B."/>
            <person name="Holman W.H."/>
            <person name="Kodira C.D."/>
            <person name="Martin J."/>
            <person name="Oliver R.P."/>
            <person name="Robbertse B."/>
            <person name="Schackwitz W."/>
            <person name="Schwartz D.C."/>
            <person name="Spatafora J.W."/>
            <person name="Turgeon B.G."/>
            <person name="Yandava C."/>
            <person name="Young S."/>
            <person name="Zhou S."/>
            <person name="Zeng Q."/>
            <person name="Grigoriev I.V."/>
            <person name="Ma L.-J."/>
            <person name="Ciuffetti L.M."/>
        </authorList>
    </citation>
    <scope>NUCLEOTIDE SEQUENCE [LARGE SCALE GENOMIC DNA]</scope>
    <source>
        <strain evidence="5">Pt-1C-BFP</strain>
    </source>
</reference>
<dbReference type="RefSeq" id="XP_001931641.2">
    <property type="nucleotide sequence ID" value="XM_001931606.2"/>
</dbReference>
<feature type="compositionally biased region" description="Low complexity" evidence="1">
    <location>
        <begin position="464"/>
        <end position="473"/>
    </location>
</feature>
<feature type="compositionally biased region" description="Low complexity" evidence="1">
    <location>
        <begin position="280"/>
        <end position="304"/>
    </location>
</feature>
<feature type="compositionally biased region" description="Low complexity" evidence="1">
    <location>
        <begin position="347"/>
        <end position="361"/>
    </location>
</feature>
<dbReference type="PANTHER" id="PTHR28094">
    <property type="entry name" value="MEIOTICALLY UP-REGULATED GENE 113 PROTEIN"/>
    <property type="match status" value="1"/>
</dbReference>
<dbReference type="Pfam" id="PF10544">
    <property type="entry name" value="T5orf172"/>
    <property type="match status" value="1"/>
</dbReference>
<organism evidence="4 5">
    <name type="scientific">Pyrenophora tritici-repentis (strain Pt-1C-BFP)</name>
    <name type="common">Wheat tan spot fungus</name>
    <name type="synonym">Drechslera tritici-repentis</name>
    <dbReference type="NCBI Taxonomy" id="426418"/>
    <lineage>
        <taxon>Eukaryota</taxon>
        <taxon>Fungi</taxon>
        <taxon>Dikarya</taxon>
        <taxon>Ascomycota</taxon>
        <taxon>Pezizomycotina</taxon>
        <taxon>Dothideomycetes</taxon>
        <taxon>Pleosporomycetidae</taxon>
        <taxon>Pleosporales</taxon>
        <taxon>Pleosporineae</taxon>
        <taxon>Pleosporaceae</taxon>
        <taxon>Pyrenophora</taxon>
    </lineage>
</organism>
<evidence type="ECO:0000256" key="1">
    <source>
        <dbReference type="SAM" id="MobiDB-lite"/>
    </source>
</evidence>
<dbReference type="OMA" id="AAAYFCW"/>
<feature type="compositionally biased region" description="Pro residues" evidence="1">
    <location>
        <begin position="453"/>
        <end position="463"/>
    </location>
</feature>
<evidence type="ECO:0000256" key="2">
    <source>
        <dbReference type="SAM" id="SignalP"/>
    </source>
</evidence>
<gene>
    <name evidence="4" type="ORF">PTRG_01308</name>
</gene>
<feature type="signal peptide" evidence="2">
    <location>
        <begin position="1"/>
        <end position="18"/>
    </location>
</feature>
<dbReference type="SMART" id="SM00974">
    <property type="entry name" value="T5orf172"/>
    <property type="match status" value="1"/>
</dbReference>
<keyword evidence="2" id="KW-0732">Signal</keyword>
<feature type="compositionally biased region" description="Basic and acidic residues" evidence="1">
    <location>
        <begin position="401"/>
        <end position="410"/>
    </location>
</feature>
<protein>
    <recommendedName>
        <fullName evidence="3">Bacteriophage T5 Orf172 DNA-binding domain-containing protein</fullName>
    </recommendedName>
</protein>
<sequence>MLFQLPLLLAVFASTVASQKIGYYQGGCSDHDTDYCNSDPRRRNCYTIGEKDGSRKTTACGIPDVCPCPAEPTINLGIPLNVRPIDAKTSNDNGVIAVVPVGNDSDEEEIGAAAYFCWQHKDQAEQLAAQTSSGPATQLYPLKERNSIDTLVERLGVLDVNEPGREEEVGTQPKKKKERRPSTSSRPPRRVNRPPTWDTVQGPLMSVPNDLMAKRKDHIRPSKPSPQRKKQSFWSSLCCGFADNDDEAVILTPQHAKPRPDIQQAQKLPQSQHQRRRRSSSNNNTPAQPSSPSQTPPQKTQLHPSIPPHLSPHITTTLLAELSKPISPHDDEGYIYIFWLTPETAGPAPASTASSLLTPPSGRGGQRRTSDVMRQFSVKGSGGGGVAGRGGGSSGGANRAGVKDGKEGEKEKDTILLKIGRANNVHRRMNEWSRQCGYSLSLVRYYPYVPSCSPSPSPAPSPSRHPASSSPSPTVRKVPHAMRVERLIHLELSAQRVIKQCEACGKAHKEWFEVEASREGVRGVDEVVRRWVKWDEAMRDGQG</sequence>
<dbReference type="AlphaFoldDB" id="B2VVU6"/>
<feature type="region of interest" description="Disordered" evidence="1">
    <location>
        <begin position="451"/>
        <end position="476"/>
    </location>
</feature>
<name>B2VVU6_PYRTR</name>
<feature type="compositionally biased region" description="Gly residues" evidence="1">
    <location>
        <begin position="380"/>
        <end position="395"/>
    </location>
</feature>
<dbReference type="OrthoDB" id="2417614at2759"/>
<dbReference type="Proteomes" id="UP000001471">
    <property type="component" value="Unassembled WGS sequence"/>
</dbReference>
<dbReference type="GeneID" id="6339010"/>
<evidence type="ECO:0000259" key="3">
    <source>
        <dbReference type="SMART" id="SM00974"/>
    </source>
</evidence>
<feature type="region of interest" description="Disordered" evidence="1">
    <location>
        <begin position="256"/>
        <end position="312"/>
    </location>
</feature>
<dbReference type="InterPro" id="IPR018306">
    <property type="entry name" value="Phage_T5_Orf172_DNA-bd"/>
</dbReference>
<accession>B2VVU6</accession>
<dbReference type="InterPro" id="IPR053006">
    <property type="entry name" value="Meiosis_regulatory"/>
</dbReference>
<dbReference type="PANTHER" id="PTHR28094:SF2">
    <property type="entry name" value="BACTERIOPHAGE T5 ORF172 DNA-BINDING DOMAIN-CONTAINING PROTEIN"/>
    <property type="match status" value="1"/>
</dbReference>
<dbReference type="InParanoid" id="B2VVU6"/>
<dbReference type="EMBL" id="DS231615">
    <property type="protein sequence ID" value="EDU40746.1"/>
    <property type="molecule type" value="Genomic_DNA"/>
</dbReference>
<evidence type="ECO:0000313" key="4">
    <source>
        <dbReference type="EMBL" id="EDU40746.1"/>
    </source>
</evidence>
<feature type="region of interest" description="Disordered" evidence="1">
    <location>
        <begin position="162"/>
        <end position="206"/>
    </location>
</feature>
<feature type="domain" description="Bacteriophage T5 Orf172 DNA-binding" evidence="3">
    <location>
        <begin position="411"/>
        <end position="531"/>
    </location>
</feature>